<feature type="region of interest" description="Disordered" evidence="1">
    <location>
        <begin position="170"/>
        <end position="201"/>
    </location>
</feature>
<dbReference type="Proteomes" id="UP000265614">
    <property type="component" value="Unassembled WGS sequence"/>
</dbReference>
<evidence type="ECO:0000313" key="4">
    <source>
        <dbReference type="EMBL" id="RJK95415.1"/>
    </source>
</evidence>
<keyword evidence="2" id="KW-0472">Membrane</keyword>
<gene>
    <name evidence="4" type="ORF">D5H78_12220</name>
</gene>
<dbReference type="Gene3D" id="3.10.350.10">
    <property type="entry name" value="LysM domain"/>
    <property type="match status" value="1"/>
</dbReference>
<protein>
    <submittedName>
        <fullName evidence="4">LysM domain-containing protein</fullName>
    </submittedName>
</protein>
<dbReference type="OrthoDB" id="3210682at2"/>
<dbReference type="EMBL" id="QZEZ01000005">
    <property type="protein sequence ID" value="RJK95415.1"/>
    <property type="molecule type" value="Genomic_DNA"/>
</dbReference>
<evidence type="ECO:0000256" key="2">
    <source>
        <dbReference type="SAM" id="Phobius"/>
    </source>
</evidence>
<feature type="transmembrane region" description="Helical" evidence="2">
    <location>
        <begin position="33"/>
        <end position="54"/>
    </location>
</feature>
<evidence type="ECO:0000256" key="1">
    <source>
        <dbReference type="SAM" id="MobiDB-lite"/>
    </source>
</evidence>
<accession>A0A3A3YXA6</accession>
<keyword evidence="2" id="KW-0812">Transmembrane</keyword>
<comment type="caution">
    <text evidence="4">The sequence shown here is derived from an EMBL/GenBank/DDBJ whole genome shotgun (WGS) entry which is preliminary data.</text>
</comment>
<feature type="domain" description="LysM" evidence="3">
    <location>
        <begin position="254"/>
        <end position="311"/>
    </location>
</feature>
<dbReference type="InterPro" id="IPR018392">
    <property type="entry name" value="LysM"/>
</dbReference>
<dbReference type="Pfam" id="PF01476">
    <property type="entry name" value="LysM"/>
    <property type="match status" value="1"/>
</dbReference>
<dbReference type="PROSITE" id="PS51782">
    <property type="entry name" value="LYSM"/>
    <property type="match status" value="1"/>
</dbReference>
<proteinExistence type="predicted"/>
<reference evidence="4 5" key="1">
    <citation type="submission" date="2018-09" db="EMBL/GenBank/DDBJ databases">
        <title>YIM 75000 draft genome.</title>
        <authorList>
            <person name="Tang S."/>
            <person name="Feng Y."/>
        </authorList>
    </citation>
    <scope>NUCLEOTIDE SEQUENCE [LARGE SCALE GENOMIC DNA]</scope>
    <source>
        <strain evidence="4 5">YIM 75000</strain>
    </source>
</reference>
<sequence length="313" mass="30533">MILPSPRLYTSKRKQTTASEVDVVRALPPRLRALGVAGGSAALWLAASALVGWAGAAPLSAVRGPGPARLDDLVAVAAAGGAWLALTWLALGAGLCALAALRGGAGRAAALAGRLAPAALRRAVGAAVGAAVLGGTALAGAGAAGAAAAPAAPVAAVRVLDASAVDRPAAQPAAGAGSDAPRTDGAATDRPVPAGPAEAIAPAPHAPAALPAGWTPDRPAAAPALQRAAEAVRLVTAVPRADAERAGHGADGADEVVVRAGDTLWDIARRTLGPGATDLEVARAWPRWHAANLDVVGEDPSLIRPGQVLRAPG</sequence>
<feature type="transmembrane region" description="Helical" evidence="2">
    <location>
        <begin position="74"/>
        <end position="101"/>
    </location>
</feature>
<evidence type="ECO:0000313" key="5">
    <source>
        <dbReference type="Proteomes" id="UP000265614"/>
    </source>
</evidence>
<feature type="compositionally biased region" description="Low complexity" evidence="1">
    <location>
        <begin position="191"/>
        <end position="201"/>
    </location>
</feature>
<keyword evidence="2" id="KW-1133">Transmembrane helix</keyword>
<dbReference type="InterPro" id="IPR036779">
    <property type="entry name" value="LysM_dom_sf"/>
</dbReference>
<name>A0A3A3YXA6_9ACTN</name>
<feature type="compositionally biased region" description="Low complexity" evidence="1">
    <location>
        <begin position="170"/>
        <end position="180"/>
    </location>
</feature>
<evidence type="ECO:0000259" key="3">
    <source>
        <dbReference type="PROSITE" id="PS51782"/>
    </source>
</evidence>
<dbReference type="AlphaFoldDB" id="A0A3A3YXA6"/>
<dbReference type="CDD" id="cd00118">
    <property type="entry name" value="LysM"/>
    <property type="match status" value="1"/>
</dbReference>
<keyword evidence="5" id="KW-1185">Reference proteome</keyword>
<organism evidence="4 5">
    <name type="scientific">Vallicoccus soli</name>
    <dbReference type="NCBI Taxonomy" id="2339232"/>
    <lineage>
        <taxon>Bacteria</taxon>
        <taxon>Bacillati</taxon>
        <taxon>Actinomycetota</taxon>
        <taxon>Actinomycetes</taxon>
        <taxon>Motilibacterales</taxon>
        <taxon>Vallicoccaceae</taxon>
        <taxon>Vallicoccus</taxon>
    </lineage>
</organism>